<keyword evidence="3" id="KW-1185">Reference proteome</keyword>
<name>A0ABW7X561_9NOCA</name>
<dbReference type="RefSeq" id="WP_357408289.1">
    <property type="nucleotide sequence ID" value="NZ_JBEYCD010000011.1"/>
</dbReference>
<dbReference type="Proteomes" id="UP001611415">
    <property type="component" value="Unassembled WGS sequence"/>
</dbReference>
<protein>
    <submittedName>
        <fullName evidence="2">Uncharacterized protein</fullName>
    </submittedName>
</protein>
<gene>
    <name evidence="2" type="ORF">ACH49W_22985</name>
</gene>
<comment type="caution">
    <text evidence="2">The sequence shown here is derived from an EMBL/GenBank/DDBJ whole genome shotgun (WGS) entry which is preliminary data.</text>
</comment>
<accession>A0ABW7X561</accession>
<feature type="region of interest" description="Disordered" evidence="1">
    <location>
        <begin position="1"/>
        <end position="45"/>
    </location>
</feature>
<reference evidence="2 3" key="1">
    <citation type="submission" date="2024-10" db="EMBL/GenBank/DDBJ databases">
        <title>The Natural Products Discovery Center: Release of the First 8490 Sequenced Strains for Exploring Actinobacteria Biosynthetic Diversity.</title>
        <authorList>
            <person name="Kalkreuter E."/>
            <person name="Kautsar S.A."/>
            <person name="Yang D."/>
            <person name="Bader C.D."/>
            <person name="Teijaro C.N."/>
            <person name="Fluegel L."/>
            <person name="Davis C.M."/>
            <person name="Simpson J.R."/>
            <person name="Lauterbach L."/>
            <person name="Steele A.D."/>
            <person name="Gui C."/>
            <person name="Meng S."/>
            <person name="Li G."/>
            <person name="Viehrig K."/>
            <person name="Ye F."/>
            <person name="Su P."/>
            <person name="Kiefer A.F."/>
            <person name="Nichols A."/>
            <person name="Cepeda A.J."/>
            <person name="Yan W."/>
            <person name="Fan B."/>
            <person name="Jiang Y."/>
            <person name="Adhikari A."/>
            <person name="Zheng C.-J."/>
            <person name="Schuster L."/>
            <person name="Cowan T.M."/>
            <person name="Smanski M.J."/>
            <person name="Chevrette M.G."/>
            <person name="De Carvalho L.P.S."/>
            <person name="Shen B."/>
        </authorList>
    </citation>
    <scope>NUCLEOTIDE SEQUENCE [LARGE SCALE GENOMIC DNA]</scope>
    <source>
        <strain evidence="2 3">NPDC019275</strain>
    </source>
</reference>
<feature type="compositionally biased region" description="Pro residues" evidence="1">
    <location>
        <begin position="1"/>
        <end position="14"/>
    </location>
</feature>
<evidence type="ECO:0000313" key="2">
    <source>
        <dbReference type="EMBL" id="MFI2476255.1"/>
    </source>
</evidence>
<sequence length="102" mass="10528">MTSPTPRPQGPGVPGPGSNAPRPGIPLPGRHLPGAQGRPEPADPDRIRTEIDSLLVELDARGAAFGAAADSAESGADITRRARILEQAHDVLVQALATVDKI</sequence>
<evidence type="ECO:0000313" key="3">
    <source>
        <dbReference type="Proteomes" id="UP001611415"/>
    </source>
</evidence>
<dbReference type="EMBL" id="JBIRYO010000015">
    <property type="protein sequence ID" value="MFI2476255.1"/>
    <property type="molecule type" value="Genomic_DNA"/>
</dbReference>
<organism evidence="2 3">
    <name type="scientific">Nocardia xishanensis</name>
    <dbReference type="NCBI Taxonomy" id="238964"/>
    <lineage>
        <taxon>Bacteria</taxon>
        <taxon>Bacillati</taxon>
        <taxon>Actinomycetota</taxon>
        <taxon>Actinomycetes</taxon>
        <taxon>Mycobacteriales</taxon>
        <taxon>Nocardiaceae</taxon>
        <taxon>Nocardia</taxon>
    </lineage>
</organism>
<proteinExistence type="predicted"/>
<evidence type="ECO:0000256" key="1">
    <source>
        <dbReference type="SAM" id="MobiDB-lite"/>
    </source>
</evidence>